<name>A0A397UUB2_9GLOM</name>
<evidence type="ECO:0000313" key="3">
    <source>
        <dbReference type="EMBL" id="RIB10776.1"/>
    </source>
</evidence>
<keyword evidence="4" id="KW-1185">Reference proteome</keyword>
<organism evidence="3 4">
    <name type="scientific">Gigaspora rosea</name>
    <dbReference type="NCBI Taxonomy" id="44941"/>
    <lineage>
        <taxon>Eukaryota</taxon>
        <taxon>Fungi</taxon>
        <taxon>Fungi incertae sedis</taxon>
        <taxon>Mucoromycota</taxon>
        <taxon>Glomeromycotina</taxon>
        <taxon>Glomeromycetes</taxon>
        <taxon>Diversisporales</taxon>
        <taxon>Gigasporaceae</taxon>
        <taxon>Gigaspora</taxon>
    </lineage>
</organism>
<proteinExistence type="predicted"/>
<gene>
    <name evidence="3" type="ORF">C2G38_2205251</name>
</gene>
<dbReference type="Proteomes" id="UP000266673">
    <property type="component" value="Unassembled WGS sequence"/>
</dbReference>
<dbReference type="GO" id="GO:0030705">
    <property type="term" value="P:cytoskeleton-dependent intracellular transport"/>
    <property type="evidence" value="ECO:0007669"/>
    <property type="project" value="TreeGrafter"/>
</dbReference>
<dbReference type="GO" id="GO:0051959">
    <property type="term" value="F:dynein light intermediate chain binding"/>
    <property type="evidence" value="ECO:0007669"/>
    <property type="project" value="TreeGrafter"/>
</dbReference>
<dbReference type="OrthoDB" id="2427280at2759"/>
<feature type="compositionally biased region" description="Polar residues" evidence="2">
    <location>
        <begin position="741"/>
        <end position="758"/>
    </location>
</feature>
<dbReference type="PANTHER" id="PTHR18947">
    <property type="entry name" value="HOOK PROTEINS"/>
    <property type="match status" value="1"/>
</dbReference>
<dbReference type="EMBL" id="QKWP01001212">
    <property type="protein sequence ID" value="RIB10776.1"/>
    <property type="molecule type" value="Genomic_DNA"/>
</dbReference>
<evidence type="ECO:0000256" key="2">
    <source>
        <dbReference type="SAM" id="MobiDB-lite"/>
    </source>
</evidence>
<feature type="coiled-coil region" evidence="1">
    <location>
        <begin position="377"/>
        <end position="496"/>
    </location>
</feature>
<feature type="region of interest" description="Disordered" evidence="2">
    <location>
        <begin position="741"/>
        <end position="760"/>
    </location>
</feature>
<dbReference type="GO" id="GO:0005737">
    <property type="term" value="C:cytoplasm"/>
    <property type="evidence" value="ECO:0007669"/>
    <property type="project" value="TreeGrafter"/>
</dbReference>
<evidence type="ECO:0000313" key="4">
    <source>
        <dbReference type="Proteomes" id="UP000266673"/>
    </source>
</evidence>
<feature type="region of interest" description="Disordered" evidence="2">
    <location>
        <begin position="820"/>
        <end position="857"/>
    </location>
</feature>
<dbReference type="GO" id="GO:0008017">
    <property type="term" value="F:microtubule binding"/>
    <property type="evidence" value="ECO:0007669"/>
    <property type="project" value="TreeGrafter"/>
</dbReference>
<feature type="compositionally biased region" description="Polar residues" evidence="2">
    <location>
        <begin position="686"/>
        <end position="695"/>
    </location>
</feature>
<feature type="compositionally biased region" description="Polar residues" evidence="2">
    <location>
        <begin position="720"/>
        <end position="729"/>
    </location>
</feature>
<feature type="compositionally biased region" description="Polar residues" evidence="2">
    <location>
        <begin position="840"/>
        <end position="857"/>
    </location>
</feature>
<feature type="region of interest" description="Disordered" evidence="2">
    <location>
        <begin position="686"/>
        <end position="729"/>
    </location>
</feature>
<dbReference type="GO" id="GO:0005815">
    <property type="term" value="C:microtubule organizing center"/>
    <property type="evidence" value="ECO:0007669"/>
    <property type="project" value="TreeGrafter"/>
</dbReference>
<dbReference type="PANTHER" id="PTHR18947:SF28">
    <property type="entry name" value="GIRDIN, ISOFORM A"/>
    <property type="match status" value="1"/>
</dbReference>
<comment type="caution">
    <text evidence="3">The sequence shown here is derived from an EMBL/GenBank/DDBJ whole genome shotgun (WGS) entry which is preliminary data.</text>
</comment>
<feature type="coiled-coil region" evidence="1">
    <location>
        <begin position="546"/>
        <end position="622"/>
    </location>
</feature>
<feature type="coiled-coil region" evidence="1">
    <location>
        <begin position="240"/>
        <end position="281"/>
    </location>
</feature>
<feature type="compositionally biased region" description="Low complexity" evidence="2">
    <location>
        <begin position="698"/>
        <end position="719"/>
    </location>
</feature>
<keyword evidence="1" id="KW-0175">Coiled coil</keyword>
<sequence>MTDISNRRDIDLKTRITDTNIPYKCHPPKNNIINNKNNTLHINRDTYNPPRPPAPSITTSNYRNAIFMQRGSYDNVHQRCGDFVIDIEPYHPVTSLGGTLSYSTGGTATMTTNLLSQPSTTLFNPITSDNKLNKKMNDLESHIRYQSDQLKSILWERDDLKYRNHGLEAKIKILQDQINQSGQFFEECESLKNQNESLHNGVRQLQSMIVTSNKERDDVRGKYQLLELYLNQMQEKLSDNEKLVFELNEIKNQNNEIMLENKNLHEEVDRLRENGDELANNLCKLKNELSFFIKQHDDTSKENNISTSNPDQILEVEAELEINNEEEYKKLQDRCDELSGLIQNVTKERDNYFNQFSDLSSQMSRLETELNLTRLQSDKSTNNNNTLSSQLEQLQIKLDNVTQHRDEILNKNNTLTSQLGRVQDELNQVINQQKDKENSLIGDLTKELNKMKEQCCTLNEQHEELQRQNHDLTFEQERLQTENERLQTDLERMKIDSNNVVHQRDEFKFQNESIISEITMLKQQLEANKEMSVAEANSSQQTNEEFDNVCQRKDELSTENAALQAEVGRLRDLLDNLNVELERSRKGANDLMQQRDGFKSLNEALMSELSRIKQELDTEVRENYSPTTENINPHNPSIPPVRGSTYPISAPLTQSQQSHLQNHYSPSVTTQRNLPQQLIIPQPLATTSNGTSEYMNESFENSKSLHKSSSTISLPASPSQIPVPSSRTGYSEKINKRASMYNSSKPLPNLPTSGQGQRPKSFAFGLSNRKSLILPDKITSSQPKVPKQVPMCQHCSNKPCKKKFPKGYSKFCSSICKNAAQKDSGETASQYSQYDERRSSYSSSIFNGSTESFMKDF</sequence>
<protein>
    <submittedName>
        <fullName evidence="3">Uncharacterized protein</fullName>
    </submittedName>
</protein>
<dbReference type="GO" id="GO:0031122">
    <property type="term" value="P:cytoplasmic microtubule organization"/>
    <property type="evidence" value="ECO:0007669"/>
    <property type="project" value="TreeGrafter"/>
</dbReference>
<reference evidence="3 4" key="1">
    <citation type="submission" date="2018-06" db="EMBL/GenBank/DDBJ databases">
        <title>Comparative genomics reveals the genomic features of Rhizophagus irregularis, R. cerebriforme, R. diaphanum and Gigaspora rosea, and their symbiotic lifestyle signature.</title>
        <authorList>
            <person name="Morin E."/>
            <person name="San Clemente H."/>
            <person name="Chen E.C.H."/>
            <person name="De La Providencia I."/>
            <person name="Hainaut M."/>
            <person name="Kuo A."/>
            <person name="Kohler A."/>
            <person name="Murat C."/>
            <person name="Tang N."/>
            <person name="Roy S."/>
            <person name="Loubradou J."/>
            <person name="Henrissat B."/>
            <person name="Grigoriev I.V."/>
            <person name="Corradi N."/>
            <person name="Roux C."/>
            <person name="Martin F.M."/>
        </authorList>
    </citation>
    <scope>NUCLEOTIDE SEQUENCE [LARGE SCALE GENOMIC DNA]</scope>
    <source>
        <strain evidence="3 4">DAOM 194757</strain>
    </source>
</reference>
<evidence type="ECO:0000256" key="1">
    <source>
        <dbReference type="SAM" id="Coils"/>
    </source>
</evidence>
<accession>A0A397UUB2</accession>
<dbReference type="AlphaFoldDB" id="A0A397UUB2"/>
<feature type="coiled-coil region" evidence="1">
    <location>
        <begin position="157"/>
        <end position="208"/>
    </location>
</feature>